<dbReference type="PRINTS" id="PR01438">
    <property type="entry name" value="UNVRSLSTRESS"/>
</dbReference>
<evidence type="ECO:0000259" key="2">
    <source>
        <dbReference type="Pfam" id="PF00582"/>
    </source>
</evidence>
<comment type="similarity">
    <text evidence="1">Belongs to the universal stress protein A family.</text>
</comment>
<dbReference type="PANTHER" id="PTHR46268:SF22">
    <property type="entry name" value="SENSOR PROTEIN KDPD-RELATED"/>
    <property type="match status" value="1"/>
</dbReference>
<dbReference type="AlphaFoldDB" id="A0A265UWX3"/>
<dbReference type="SUPFAM" id="SSF52402">
    <property type="entry name" value="Adenine nucleotide alpha hydrolases-like"/>
    <property type="match status" value="2"/>
</dbReference>
<dbReference type="CDD" id="cd00293">
    <property type="entry name" value="USP-like"/>
    <property type="match status" value="1"/>
</dbReference>
<name>A0A265UWX3_9FLAO</name>
<dbReference type="InterPro" id="IPR006015">
    <property type="entry name" value="Universal_stress_UspA"/>
</dbReference>
<protein>
    <submittedName>
        <fullName evidence="3">Universal stress protein</fullName>
    </submittedName>
</protein>
<dbReference type="Pfam" id="PF00582">
    <property type="entry name" value="Usp"/>
    <property type="match status" value="1"/>
</dbReference>
<proteinExistence type="inferred from homology"/>
<dbReference type="Proteomes" id="UP000216840">
    <property type="component" value="Unassembled WGS sequence"/>
</dbReference>
<feature type="domain" description="UspA" evidence="2">
    <location>
        <begin position="8"/>
        <end position="141"/>
    </location>
</feature>
<organism evidence="3 4">
    <name type="scientific">Winogradskyella aurantia</name>
    <dbReference type="NCBI Taxonomy" id="1915063"/>
    <lineage>
        <taxon>Bacteria</taxon>
        <taxon>Pseudomonadati</taxon>
        <taxon>Bacteroidota</taxon>
        <taxon>Flavobacteriia</taxon>
        <taxon>Flavobacteriales</taxon>
        <taxon>Flavobacteriaceae</taxon>
        <taxon>Winogradskyella</taxon>
    </lineage>
</organism>
<dbReference type="EMBL" id="NGJN01000002">
    <property type="protein sequence ID" value="OZV69712.1"/>
    <property type="molecule type" value="Genomic_DNA"/>
</dbReference>
<dbReference type="Gene3D" id="3.40.50.12370">
    <property type="match status" value="1"/>
</dbReference>
<accession>A0A265UWX3</accession>
<keyword evidence="4" id="KW-1185">Reference proteome</keyword>
<evidence type="ECO:0000313" key="3">
    <source>
        <dbReference type="EMBL" id="OZV69712.1"/>
    </source>
</evidence>
<comment type="caution">
    <text evidence="3">The sequence shown here is derived from an EMBL/GenBank/DDBJ whole genome shotgun (WGS) entry which is preliminary data.</text>
</comment>
<dbReference type="InterPro" id="IPR006016">
    <property type="entry name" value="UspA"/>
</dbReference>
<reference evidence="3 4" key="1">
    <citation type="submission" date="2017-05" db="EMBL/GenBank/DDBJ databases">
        <title>The draft genome sequence of Idiomarina salinarum WNB302.</title>
        <authorList>
            <person name="Sun Y."/>
            <person name="Chen B."/>
            <person name="Du Z."/>
        </authorList>
    </citation>
    <scope>NUCLEOTIDE SEQUENCE [LARGE SCALE GENOMIC DNA]</scope>
    <source>
        <strain evidence="3 4">WNB302</strain>
    </source>
</reference>
<dbReference type="PANTHER" id="PTHR46268">
    <property type="entry name" value="STRESS RESPONSE PROTEIN NHAX"/>
    <property type="match status" value="1"/>
</dbReference>
<evidence type="ECO:0000256" key="1">
    <source>
        <dbReference type="ARBA" id="ARBA00008791"/>
    </source>
</evidence>
<sequence length="281" mass="32429">MKTGLMKRQILLPTDFSDNAWSAIAYAIKLFKNEECTFYILNSIALKASTMSTSATKVLRAMEDNARKELYELKNQIETSETNTGHEFITIISTLDLYDAIEVEMEKNHIDLVVMGTKGATGAKEFFFGSNTVKTIKRMNKGAILVVPDEYDYVTPRQIAFPTDFNRNFSEEELQPLKVMAALHNSKIRILHIHEEEKLSPKQEHHFDCLINHFEGFEYSFHWMPDYSTKEREIKEFVEDLEIDMLCMVHTKHSCIARITHEPVINKIGFKPIVPFLVISV</sequence>
<evidence type="ECO:0000313" key="4">
    <source>
        <dbReference type="Proteomes" id="UP000216840"/>
    </source>
</evidence>
<gene>
    <name evidence="3" type="ORF">CA834_03565</name>
</gene>